<dbReference type="AlphaFoldDB" id="A0A088GG27"/>
<reference evidence="2" key="2">
    <citation type="submission" date="2014-08" db="EMBL/GenBank/DDBJ databases">
        <title>Complete genome of Weissella ceti strain WS74 isolated from diseased rainbow trout in Brazil.</title>
        <authorList>
            <person name="Figueiredo H.C.P."/>
            <person name="Leal C.A.G."/>
            <person name="Pereira F.L."/>
            <person name="Soares S.C."/>
            <person name="Dorella F.A."/>
            <person name="Carvalho A.F."/>
            <person name="Azevedo V.A.C."/>
        </authorList>
    </citation>
    <scope>NUCLEOTIDE SEQUENCE [LARGE SCALE GENOMIC DNA]</scope>
    <source>
        <strain evidence="2">WS74</strain>
    </source>
</reference>
<reference evidence="1 2" key="1">
    <citation type="journal article" date="2014" name="Genome Announc.">
        <title>Complete Genome Sequences of Fish Pathogenic Weissella ceti Strains WS74 and WS105.</title>
        <authorList>
            <person name="Figueiredo H.C."/>
            <person name="Leal C.A."/>
            <person name="Dorella F.A."/>
            <person name="Carvalho A.F."/>
            <person name="Soares S.C."/>
            <person name="Pereira F.L."/>
            <person name="Azevedo V.A."/>
        </authorList>
    </citation>
    <scope>NUCLEOTIDE SEQUENCE [LARGE SCALE GENOMIC DNA]</scope>
    <source>
        <strain evidence="1 2">WS74</strain>
    </source>
</reference>
<dbReference type="RefSeq" id="WP_038536222.1">
    <property type="nucleotide sequence ID" value="NZ_CP009223.1"/>
</dbReference>
<sequence length="76" mass="8912">MRAGDLVGFVSYLFEQKNHDTLWSIWLAKDIEEPFEDFKKKGMPSARKKEIKETSDEQANKNIEFASQFVTARKEK</sequence>
<dbReference type="Proteomes" id="UP000029079">
    <property type="component" value="Chromosome"/>
</dbReference>
<name>A0A088GG27_9LACO</name>
<accession>A0A088GG27</accession>
<keyword evidence="2" id="KW-1185">Reference proteome</keyword>
<organism evidence="1 2">
    <name type="scientific">Weissella ceti</name>
    <dbReference type="NCBI Taxonomy" id="759620"/>
    <lineage>
        <taxon>Bacteria</taxon>
        <taxon>Bacillati</taxon>
        <taxon>Bacillota</taxon>
        <taxon>Bacilli</taxon>
        <taxon>Lactobacillales</taxon>
        <taxon>Lactobacillaceae</taxon>
        <taxon>Weissella</taxon>
    </lineage>
</organism>
<dbReference type="STRING" id="759620.WS105_0610"/>
<evidence type="ECO:0000313" key="2">
    <source>
        <dbReference type="Proteomes" id="UP000029079"/>
    </source>
</evidence>
<proteinExistence type="predicted"/>
<gene>
    <name evidence="1" type="ORF">WS74_0811</name>
</gene>
<evidence type="ECO:0000313" key="1">
    <source>
        <dbReference type="EMBL" id="AIM63063.1"/>
    </source>
</evidence>
<protein>
    <submittedName>
        <fullName evidence="1">Uncharacterized protein</fullName>
    </submittedName>
</protein>
<dbReference type="EMBL" id="CP009223">
    <property type="protein sequence ID" value="AIM63063.1"/>
    <property type="molecule type" value="Genomic_DNA"/>
</dbReference>
<dbReference type="KEGG" id="wct:WS74_0811"/>